<dbReference type="AlphaFoldDB" id="A0AAE1E2W2"/>
<reference evidence="2" key="1">
    <citation type="journal article" date="2023" name="G3 (Bethesda)">
        <title>A reference genome for the long-term kleptoplast-retaining sea slug Elysia crispata morphotype clarki.</title>
        <authorList>
            <person name="Eastman K.E."/>
            <person name="Pendleton A.L."/>
            <person name="Shaikh M.A."/>
            <person name="Suttiyut T."/>
            <person name="Ogas R."/>
            <person name="Tomko P."/>
            <person name="Gavelis G."/>
            <person name="Widhalm J.R."/>
            <person name="Wisecaver J.H."/>
        </authorList>
    </citation>
    <scope>NUCLEOTIDE SEQUENCE</scope>
    <source>
        <strain evidence="2">ECLA1</strain>
    </source>
</reference>
<keyword evidence="3" id="KW-1185">Reference proteome</keyword>
<evidence type="ECO:0000313" key="3">
    <source>
        <dbReference type="Proteomes" id="UP001283361"/>
    </source>
</evidence>
<proteinExistence type="predicted"/>
<organism evidence="2 3">
    <name type="scientific">Elysia crispata</name>
    <name type="common">lettuce slug</name>
    <dbReference type="NCBI Taxonomy" id="231223"/>
    <lineage>
        <taxon>Eukaryota</taxon>
        <taxon>Metazoa</taxon>
        <taxon>Spiralia</taxon>
        <taxon>Lophotrochozoa</taxon>
        <taxon>Mollusca</taxon>
        <taxon>Gastropoda</taxon>
        <taxon>Heterobranchia</taxon>
        <taxon>Euthyneura</taxon>
        <taxon>Panpulmonata</taxon>
        <taxon>Sacoglossa</taxon>
        <taxon>Placobranchoidea</taxon>
        <taxon>Plakobranchidae</taxon>
        <taxon>Elysia</taxon>
    </lineage>
</organism>
<comment type="caution">
    <text evidence="2">The sequence shown here is derived from an EMBL/GenBank/DDBJ whole genome shotgun (WGS) entry which is preliminary data.</text>
</comment>
<feature type="compositionally biased region" description="Low complexity" evidence="1">
    <location>
        <begin position="145"/>
        <end position="154"/>
    </location>
</feature>
<dbReference type="Proteomes" id="UP001283361">
    <property type="component" value="Unassembled WGS sequence"/>
</dbReference>
<feature type="non-terminal residue" evidence="2">
    <location>
        <position position="207"/>
    </location>
</feature>
<feature type="compositionally biased region" description="Polar residues" evidence="1">
    <location>
        <begin position="72"/>
        <end position="82"/>
    </location>
</feature>
<feature type="compositionally biased region" description="Pro residues" evidence="1">
    <location>
        <begin position="102"/>
        <end position="116"/>
    </location>
</feature>
<sequence length="207" mass="22459">AQDKRPLSTPVLTRVSRSRAKPLSASNSLEPPAWTQPDTKSCSLEPPKWTNPDIGSCSLEPSKWTKRELGSYSPSSDFSTDPSGIYEVPVVPKNKRSRVGPPSVPPPPVPSTPPAVPSLSRTGQSCVPPMPKVRGAIKIPPVPPRRNNAPRSSRISEVSKISSIGESDWSGCAEWDAAELESDFSDIENEYMEIRPDPADVTNHLAR</sequence>
<dbReference type="EMBL" id="JAWDGP010001407">
    <property type="protein sequence ID" value="KAK3791972.1"/>
    <property type="molecule type" value="Genomic_DNA"/>
</dbReference>
<evidence type="ECO:0000256" key="1">
    <source>
        <dbReference type="SAM" id="MobiDB-lite"/>
    </source>
</evidence>
<name>A0AAE1E2W2_9GAST</name>
<evidence type="ECO:0000313" key="2">
    <source>
        <dbReference type="EMBL" id="KAK3791972.1"/>
    </source>
</evidence>
<gene>
    <name evidence="2" type="ORF">RRG08_004200</name>
</gene>
<feature type="region of interest" description="Disordered" evidence="1">
    <location>
        <begin position="1"/>
        <end position="154"/>
    </location>
</feature>
<accession>A0AAE1E2W2</accession>
<protein>
    <submittedName>
        <fullName evidence="2">Uncharacterized protein</fullName>
    </submittedName>
</protein>